<feature type="transmembrane region" description="Helical" evidence="8">
    <location>
        <begin position="180"/>
        <end position="200"/>
    </location>
</feature>
<dbReference type="PANTHER" id="PTHR43848">
    <property type="entry name" value="PUTRESCINE TRANSPORT SYSTEM PERMEASE PROTEIN POTI"/>
    <property type="match status" value="1"/>
</dbReference>
<evidence type="ECO:0000259" key="9">
    <source>
        <dbReference type="PROSITE" id="PS50928"/>
    </source>
</evidence>
<evidence type="ECO:0000256" key="7">
    <source>
        <dbReference type="ARBA" id="ARBA00023136"/>
    </source>
</evidence>
<feature type="transmembrane region" description="Helical" evidence="8">
    <location>
        <begin position="12"/>
        <end position="31"/>
    </location>
</feature>
<comment type="subcellular location">
    <subcellularLocation>
        <location evidence="1 8">Cell membrane</location>
        <topology evidence="1 8">Multi-pass membrane protein</topology>
    </subcellularLocation>
</comment>
<dbReference type="PROSITE" id="PS50928">
    <property type="entry name" value="ABC_TM1"/>
    <property type="match status" value="1"/>
</dbReference>
<dbReference type="PANTHER" id="PTHR43848:SF2">
    <property type="entry name" value="PUTRESCINE TRANSPORT SYSTEM PERMEASE PROTEIN POTI"/>
    <property type="match status" value="1"/>
</dbReference>
<evidence type="ECO:0000313" key="11">
    <source>
        <dbReference type="Proteomes" id="UP001139104"/>
    </source>
</evidence>
<dbReference type="InterPro" id="IPR000515">
    <property type="entry name" value="MetI-like"/>
</dbReference>
<evidence type="ECO:0000313" key="10">
    <source>
        <dbReference type="EMBL" id="MCI4682748.1"/>
    </source>
</evidence>
<keyword evidence="6 8" id="KW-1133">Transmembrane helix</keyword>
<feature type="transmembrane region" description="Helical" evidence="8">
    <location>
        <begin position="238"/>
        <end position="259"/>
    </location>
</feature>
<dbReference type="InterPro" id="IPR051789">
    <property type="entry name" value="Bact_Polyamine_Transport"/>
</dbReference>
<evidence type="ECO:0000256" key="5">
    <source>
        <dbReference type="ARBA" id="ARBA00022692"/>
    </source>
</evidence>
<dbReference type="EMBL" id="JAIVFP010000001">
    <property type="protein sequence ID" value="MCI4682748.1"/>
    <property type="molecule type" value="Genomic_DNA"/>
</dbReference>
<evidence type="ECO:0000256" key="6">
    <source>
        <dbReference type="ARBA" id="ARBA00022989"/>
    </source>
</evidence>
<evidence type="ECO:0000256" key="8">
    <source>
        <dbReference type="RuleBase" id="RU363032"/>
    </source>
</evidence>
<dbReference type="Proteomes" id="UP001139104">
    <property type="component" value="Unassembled WGS sequence"/>
</dbReference>
<evidence type="ECO:0000256" key="4">
    <source>
        <dbReference type="ARBA" id="ARBA00022475"/>
    </source>
</evidence>
<sequence>MTGPGIFRRSMLALGLAFLYAPLVLVVVYSFTASKLATVWAGFSTRWYVELASDTALLGAAWLSLKLAFVTATLALALGTLAGFALARYKRFFGRTLFAGLVFAPLAMPEIVMAISLLLLFVNMGEILGWPSERGFWTLVVAHVSFALSYVAVIVAGRLSDFDPTIEEAALDLGASPLKTFFAITLPVISPALAAGWLLAFSLSLDDVVTSQFVSAPGATPLPVVVLGSVKLGVSPKINAIGAIFIAILSLATLAAYFWQRRREELETPQRLPRN</sequence>
<feature type="transmembrane region" description="Helical" evidence="8">
    <location>
        <begin position="67"/>
        <end position="86"/>
    </location>
</feature>
<dbReference type="Pfam" id="PF00528">
    <property type="entry name" value="BPD_transp_1"/>
    <property type="match status" value="1"/>
</dbReference>
<feature type="transmembrane region" description="Helical" evidence="8">
    <location>
        <begin position="136"/>
        <end position="159"/>
    </location>
</feature>
<proteinExistence type="inferred from homology"/>
<name>A0ABS9Z535_9HYPH</name>
<keyword evidence="7 8" id="KW-0472">Membrane</keyword>
<accession>A0ABS9Z535</accession>
<reference evidence="10" key="1">
    <citation type="journal article" date="2022" name="ISME J.">
        <title>Identification of active gaseous-alkane degraders at natural gas seeps.</title>
        <authorList>
            <person name="Farhan Ul Haque M."/>
            <person name="Hernandez M."/>
            <person name="Crombie A.T."/>
            <person name="Murrell J.C."/>
        </authorList>
    </citation>
    <scope>NUCLEOTIDE SEQUENCE</scope>
    <source>
        <strain evidence="10">PC2</strain>
    </source>
</reference>
<feature type="transmembrane region" description="Helical" evidence="8">
    <location>
        <begin position="98"/>
        <end position="124"/>
    </location>
</feature>
<dbReference type="InterPro" id="IPR035906">
    <property type="entry name" value="MetI-like_sf"/>
</dbReference>
<evidence type="ECO:0000256" key="2">
    <source>
        <dbReference type="ARBA" id="ARBA00007069"/>
    </source>
</evidence>
<keyword evidence="4" id="KW-1003">Cell membrane</keyword>
<evidence type="ECO:0000256" key="3">
    <source>
        <dbReference type="ARBA" id="ARBA00022448"/>
    </source>
</evidence>
<comment type="caution">
    <text evidence="10">The sequence shown here is derived from an EMBL/GenBank/DDBJ whole genome shotgun (WGS) entry which is preliminary data.</text>
</comment>
<gene>
    <name evidence="10" type="ORF">K2U94_08200</name>
</gene>
<keyword evidence="5 8" id="KW-0812">Transmembrane</keyword>
<dbReference type="SUPFAM" id="SSF161098">
    <property type="entry name" value="MetI-like"/>
    <property type="match status" value="1"/>
</dbReference>
<comment type="similarity">
    <text evidence="2">Belongs to the binding-protein-dependent transport system permease family. CysTW subfamily.</text>
</comment>
<keyword evidence="11" id="KW-1185">Reference proteome</keyword>
<keyword evidence="3 8" id="KW-0813">Transport</keyword>
<organism evidence="10 11">
    <name type="scientific">Candidatus Rhodoblastus alkanivorans</name>
    <dbReference type="NCBI Taxonomy" id="2954117"/>
    <lineage>
        <taxon>Bacteria</taxon>
        <taxon>Pseudomonadati</taxon>
        <taxon>Pseudomonadota</taxon>
        <taxon>Alphaproteobacteria</taxon>
        <taxon>Hyphomicrobiales</taxon>
        <taxon>Rhodoblastaceae</taxon>
        <taxon>Rhodoblastus</taxon>
    </lineage>
</organism>
<dbReference type="Gene3D" id="1.10.3720.10">
    <property type="entry name" value="MetI-like"/>
    <property type="match status" value="1"/>
</dbReference>
<feature type="domain" description="ABC transmembrane type-1" evidence="9">
    <location>
        <begin position="61"/>
        <end position="256"/>
    </location>
</feature>
<protein>
    <submittedName>
        <fullName evidence="10">ABC transporter permease subunit</fullName>
    </submittedName>
</protein>
<dbReference type="CDD" id="cd06261">
    <property type="entry name" value="TM_PBP2"/>
    <property type="match status" value="1"/>
</dbReference>
<evidence type="ECO:0000256" key="1">
    <source>
        <dbReference type="ARBA" id="ARBA00004651"/>
    </source>
</evidence>